<evidence type="ECO:0000313" key="1">
    <source>
        <dbReference type="EMBL" id="KAF2220351.1"/>
    </source>
</evidence>
<organism evidence="1 2">
    <name type="scientific">Elsinoe ampelina</name>
    <dbReference type="NCBI Taxonomy" id="302913"/>
    <lineage>
        <taxon>Eukaryota</taxon>
        <taxon>Fungi</taxon>
        <taxon>Dikarya</taxon>
        <taxon>Ascomycota</taxon>
        <taxon>Pezizomycotina</taxon>
        <taxon>Dothideomycetes</taxon>
        <taxon>Dothideomycetidae</taxon>
        <taxon>Myriangiales</taxon>
        <taxon>Elsinoaceae</taxon>
        <taxon>Elsinoe</taxon>
    </lineage>
</organism>
<name>A0A6A6G3N8_9PEZI</name>
<dbReference type="OrthoDB" id="10361970at2759"/>
<sequence>MRIDACPWPTQCHETPMQWFWLFGIHRSMSFVLTSVIPRLWFVLWCMDAGSCLAGLTSVKHYAGPR</sequence>
<accession>A0A6A6G3N8</accession>
<proteinExistence type="predicted"/>
<reference evidence="2" key="1">
    <citation type="journal article" date="2020" name="Stud. Mycol.">
        <title>101 Dothideomycetes genomes: A test case for predicting lifestyles and emergence of pathogens.</title>
        <authorList>
            <person name="Haridas S."/>
            <person name="Albert R."/>
            <person name="Binder M."/>
            <person name="Bloem J."/>
            <person name="LaButti K."/>
            <person name="Salamov A."/>
            <person name="Andreopoulos B."/>
            <person name="Baker S."/>
            <person name="Barry K."/>
            <person name="Bills G."/>
            <person name="Bluhm B."/>
            <person name="Cannon C."/>
            <person name="Castanera R."/>
            <person name="Culley D."/>
            <person name="Daum C."/>
            <person name="Ezra D."/>
            <person name="Gonzalez J."/>
            <person name="Henrissat B."/>
            <person name="Kuo A."/>
            <person name="Liang C."/>
            <person name="Lipzen A."/>
            <person name="Lutzoni F."/>
            <person name="Magnuson J."/>
            <person name="Mondo S."/>
            <person name="Nolan M."/>
            <person name="Ohm R."/>
            <person name="Pangilinan J."/>
            <person name="Park H.-J."/>
            <person name="Ramirez L."/>
            <person name="Alfaro M."/>
            <person name="Sun H."/>
            <person name="Tritt A."/>
            <person name="Yoshinaga Y."/>
            <person name="Zwiers L.-H."/>
            <person name="Turgeon B."/>
            <person name="Goodwin S."/>
            <person name="Spatafora J."/>
            <person name="Crous P."/>
            <person name="Grigoriev I."/>
        </authorList>
    </citation>
    <scope>NUCLEOTIDE SEQUENCE [LARGE SCALE GENOMIC DNA]</scope>
    <source>
        <strain evidence="2">CECT 20119</strain>
    </source>
</reference>
<keyword evidence="2" id="KW-1185">Reference proteome</keyword>
<dbReference type="AlphaFoldDB" id="A0A6A6G3N8"/>
<dbReference type="EMBL" id="ML992513">
    <property type="protein sequence ID" value="KAF2220351.1"/>
    <property type="molecule type" value="Genomic_DNA"/>
</dbReference>
<gene>
    <name evidence="1" type="ORF">BDZ85DRAFT_267610</name>
</gene>
<protein>
    <submittedName>
        <fullName evidence="1">Uncharacterized protein</fullName>
    </submittedName>
</protein>
<evidence type="ECO:0000313" key="2">
    <source>
        <dbReference type="Proteomes" id="UP000799538"/>
    </source>
</evidence>
<dbReference type="Proteomes" id="UP000799538">
    <property type="component" value="Unassembled WGS sequence"/>
</dbReference>